<keyword evidence="1" id="KW-1133">Transmembrane helix</keyword>
<dbReference type="PANTHER" id="PTHR40078">
    <property type="entry name" value="INTEGRAL MEMBRANE PROTEIN-RELATED"/>
    <property type="match status" value="1"/>
</dbReference>
<evidence type="ECO:0000256" key="1">
    <source>
        <dbReference type="SAM" id="Phobius"/>
    </source>
</evidence>
<dbReference type="InterPro" id="IPR038750">
    <property type="entry name" value="YczE/YyaS-like"/>
</dbReference>
<proteinExistence type="predicted"/>
<feature type="transmembrane region" description="Helical" evidence="1">
    <location>
        <begin position="104"/>
        <end position="125"/>
    </location>
</feature>
<feature type="transmembrane region" description="Helical" evidence="1">
    <location>
        <begin position="77"/>
        <end position="97"/>
    </location>
</feature>
<reference evidence="2" key="1">
    <citation type="submission" date="2020-05" db="EMBL/GenBank/DDBJ databases">
        <authorList>
            <person name="Chiriac C."/>
            <person name="Salcher M."/>
            <person name="Ghai R."/>
            <person name="Kavagutti S V."/>
        </authorList>
    </citation>
    <scope>NUCLEOTIDE SEQUENCE</scope>
</reference>
<feature type="transmembrane region" description="Helical" evidence="1">
    <location>
        <begin position="205"/>
        <end position="224"/>
    </location>
</feature>
<organism evidence="2">
    <name type="scientific">freshwater metagenome</name>
    <dbReference type="NCBI Taxonomy" id="449393"/>
    <lineage>
        <taxon>unclassified sequences</taxon>
        <taxon>metagenomes</taxon>
        <taxon>ecological metagenomes</taxon>
    </lineage>
</organism>
<feature type="transmembrane region" description="Helical" evidence="1">
    <location>
        <begin position="131"/>
        <end position="159"/>
    </location>
</feature>
<protein>
    <submittedName>
        <fullName evidence="2">Unannotated protein</fullName>
    </submittedName>
</protein>
<dbReference type="Pfam" id="PF19700">
    <property type="entry name" value="DUF6198"/>
    <property type="match status" value="1"/>
</dbReference>
<accession>A0A6J7BJ58</accession>
<dbReference type="AlphaFoldDB" id="A0A6J7BJ58"/>
<keyword evidence="1" id="KW-0812">Transmembrane</keyword>
<keyword evidence="1" id="KW-0472">Membrane</keyword>
<feature type="transmembrane region" description="Helical" evidence="1">
    <location>
        <begin position="180"/>
        <end position="199"/>
    </location>
</feature>
<evidence type="ECO:0000313" key="2">
    <source>
        <dbReference type="EMBL" id="CAB4845646.1"/>
    </source>
</evidence>
<dbReference type="PANTHER" id="PTHR40078:SF1">
    <property type="entry name" value="INTEGRAL MEMBRANE PROTEIN"/>
    <property type="match status" value="1"/>
</dbReference>
<gene>
    <name evidence="2" type="ORF">UFOPK3241_01504</name>
</gene>
<sequence length="227" mass="24481">MSEERNIYESLIHWLRPHRTIPVTPWRARHRWDVSPLRLAILTLGLAFFGVGEALLVQSHLGNSPWVVFAQGVQLKSGLSLGWATFYISCSVLLLWIPLRERPGLGTILNIIVIALFLQIGVDHIPMQSNFWLGLVFALLGIASVGVASALYITCGLGPGPRDGLMTGIHQKTGIRVGRVRLGIEALVLVVGGLLGGRIGLGTALFAGLIGQSVAISCGILARLTRQ</sequence>
<name>A0A6J7BJ58_9ZZZZ</name>
<dbReference type="EMBL" id="CAFAZX010000139">
    <property type="protein sequence ID" value="CAB4845646.1"/>
    <property type="molecule type" value="Genomic_DNA"/>
</dbReference>
<feature type="transmembrane region" description="Helical" evidence="1">
    <location>
        <begin position="37"/>
        <end position="57"/>
    </location>
</feature>